<dbReference type="EMBL" id="JBHSDQ010000008">
    <property type="protein sequence ID" value="MFC4397719.1"/>
    <property type="molecule type" value="Genomic_DNA"/>
</dbReference>
<sequence length="202" mass="21742">MTEQQPYELVRRYPHFELRRYPDYVVAEVTVTAGFDRAGNAAFRYLFNYISGNNTARQKLAMTVPVLQEPQPGPQKLAMTAPVLQSGPLPGSKQPAEFTVAFVLPADVTAETAPVPADPKVRVRAVPGSLAAVAGFSGSGSDSAFEKRNNGLQAALALAGLTPVGPPRFARFDPPFKPWFLRHNEVVQDVLEPGQGEAAPGN</sequence>
<organism evidence="1 2">
    <name type="scientific">Arthrobacter sedimenti</name>
    <dbReference type="NCBI Taxonomy" id="2694931"/>
    <lineage>
        <taxon>Bacteria</taxon>
        <taxon>Bacillati</taxon>
        <taxon>Actinomycetota</taxon>
        <taxon>Actinomycetes</taxon>
        <taxon>Micrococcales</taxon>
        <taxon>Micrococcaceae</taxon>
        <taxon>Arthrobacter</taxon>
    </lineage>
</organism>
<dbReference type="InterPro" id="IPR006917">
    <property type="entry name" value="SOUL_heme-bd"/>
</dbReference>
<reference evidence="2" key="1">
    <citation type="journal article" date="2019" name="Int. J. Syst. Evol. Microbiol.">
        <title>The Global Catalogue of Microorganisms (GCM) 10K type strain sequencing project: providing services to taxonomists for standard genome sequencing and annotation.</title>
        <authorList>
            <consortium name="The Broad Institute Genomics Platform"/>
            <consortium name="The Broad Institute Genome Sequencing Center for Infectious Disease"/>
            <person name="Wu L."/>
            <person name="Ma J."/>
        </authorList>
    </citation>
    <scope>NUCLEOTIDE SEQUENCE [LARGE SCALE GENOMIC DNA]</scope>
    <source>
        <strain evidence="2">PJ61</strain>
    </source>
</reference>
<dbReference type="InterPro" id="IPR011256">
    <property type="entry name" value="Reg_factor_effector_dom_sf"/>
</dbReference>
<dbReference type="RefSeq" id="WP_376979001.1">
    <property type="nucleotide sequence ID" value="NZ_JBHSDQ010000008.1"/>
</dbReference>
<accession>A0ABV8WML4</accession>
<protein>
    <submittedName>
        <fullName evidence="1">SOUL family heme-binding protein</fullName>
    </submittedName>
</protein>
<proteinExistence type="predicted"/>
<comment type="caution">
    <text evidence="1">The sequence shown here is derived from an EMBL/GenBank/DDBJ whole genome shotgun (WGS) entry which is preliminary data.</text>
</comment>
<evidence type="ECO:0000313" key="1">
    <source>
        <dbReference type="EMBL" id="MFC4397719.1"/>
    </source>
</evidence>
<gene>
    <name evidence="1" type="ORF">ACFO0G_16590</name>
</gene>
<dbReference type="Gene3D" id="3.20.80.10">
    <property type="entry name" value="Regulatory factor, effector binding domain"/>
    <property type="match status" value="2"/>
</dbReference>
<dbReference type="PANTHER" id="PTHR11220:SF58">
    <property type="entry name" value="SOUL HEME-BINDING FAMILY PROTEIN"/>
    <property type="match status" value="1"/>
</dbReference>
<dbReference type="SUPFAM" id="SSF55136">
    <property type="entry name" value="Probable bacterial effector-binding domain"/>
    <property type="match status" value="2"/>
</dbReference>
<dbReference type="PANTHER" id="PTHR11220">
    <property type="entry name" value="HEME-BINDING PROTEIN-RELATED"/>
    <property type="match status" value="1"/>
</dbReference>
<dbReference type="Pfam" id="PF04832">
    <property type="entry name" value="SOUL"/>
    <property type="match status" value="1"/>
</dbReference>
<keyword evidence="2" id="KW-1185">Reference proteome</keyword>
<dbReference type="Proteomes" id="UP001595778">
    <property type="component" value="Unassembled WGS sequence"/>
</dbReference>
<evidence type="ECO:0000313" key="2">
    <source>
        <dbReference type="Proteomes" id="UP001595778"/>
    </source>
</evidence>
<name>A0ABV8WML4_9MICC</name>